<comment type="caution">
    <text evidence="2">The sequence shown here is derived from an EMBL/GenBank/DDBJ whole genome shotgun (WGS) entry which is preliminary data.</text>
</comment>
<sequence length="597" mass="68150">MEEMEEVDYASALKQNINESIELTAEHGEAYKQIDDIFKDVPDGKVGFVNLKTGDIKILGDIDQQVASVLYEENQADAGSGGTSHVIKYSTIYDMINAEPSINYGLSLHSELPVAYGYRFQETAKAKELDSLQSVGTVSTAYWSEWSKYVNFDHILRQTIHSLKAMGVVYVEKTYDAAGLNKKGWGIRKMRVLSPDAMYVVVDSKGNILGFIQWAGETERRFYEDNEQIKKLLQQRRIRAIDQNKFLKQHPGSISIPRHKIVFATYNAYYDDTVYGYGNLVPLIPYSKSKIGIQQRVLRMIENSASNFVVFKYGSENYMVSGKAATKVMRDISRAKNPKYIVVPFYFDVQAIEMGGAIDAVAPVMEYFKDEQTVGLGVPLILIKEGSSGEGANIQLEVFSRQLKYTQNVLSNIFRTQCFPEVLLGDPSKSSKLVTDDVRLYPYIRPSVFHKIPELVWNIIESVADRRLRLGVDAQHGGVSQTEYREEIGRIGKVPKNDEMPLIQIQREAQEVQKELAEMQEKTARQQMKHDEEMMGLEEKKMDKEMEKTNQDMAMQKEKHTMEKEKIRMTKESNKEKERSTAVRDRASFKKASQKKK</sequence>
<dbReference type="AlphaFoldDB" id="A0A0F9RQ33"/>
<feature type="region of interest" description="Disordered" evidence="1">
    <location>
        <begin position="535"/>
        <end position="597"/>
    </location>
</feature>
<gene>
    <name evidence="2" type="ORF">LCGC14_0617790</name>
</gene>
<organism evidence="2">
    <name type="scientific">marine sediment metagenome</name>
    <dbReference type="NCBI Taxonomy" id="412755"/>
    <lineage>
        <taxon>unclassified sequences</taxon>
        <taxon>metagenomes</taxon>
        <taxon>ecological metagenomes</taxon>
    </lineage>
</organism>
<proteinExistence type="predicted"/>
<protein>
    <submittedName>
        <fullName evidence="2">Uncharacterized protein</fullName>
    </submittedName>
</protein>
<name>A0A0F9RQ33_9ZZZZ</name>
<dbReference type="EMBL" id="LAZR01001042">
    <property type="protein sequence ID" value="KKN51942.1"/>
    <property type="molecule type" value="Genomic_DNA"/>
</dbReference>
<evidence type="ECO:0000313" key="2">
    <source>
        <dbReference type="EMBL" id="KKN51942.1"/>
    </source>
</evidence>
<evidence type="ECO:0000256" key="1">
    <source>
        <dbReference type="SAM" id="MobiDB-lite"/>
    </source>
</evidence>
<accession>A0A0F9RQ33</accession>
<reference evidence="2" key="1">
    <citation type="journal article" date="2015" name="Nature">
        <title>Complex archaea that bridge the gap between prokaryotes and eukaryotes.</title>
        <authorList>
            <person name="Spang A."/>
            <person name="Saw J.H."/>
            <person name="Jorgensen S.L."/>
            <person name="Zaremba-Niedzwiedzka K."/>
            <person name="Martijn J."/>
            <person name="Lind A.E."/>
            <person name="van Eijk R."/>
            <person name="Schleper C."/>
            <person name="Guy L."/>
            <person name="Ettema T.J."/>
        </authorList>
    </citation>
    <scope>NUCLEOTIDE SEQUENCE</scope>
</reference>
<feature type="compositionally biased region" description="Basic and acidic residues" evidence="1">
    <location>
        <begin position="535"/>
        <end position="588"/>
    </location>
</feature>